<dbReference type="InterPro" id="IPR036291">
    <property type="entry name" value="NAD(P)-bd_dom_sf"/>
</dbReference>
<sequence length="284" mass="30740">MKIFVAGAAGAIGRLLLPQLVQAGHEVTGMTRNPDRMDLIRKMGATPLAADALDREAMLSIIRVAQPDVVMHQLTSLGSMNFADNSRIRIEGTRNLVDAAREAGVKKMIAQSISFAYAPGDTPATEEDPLDKEAPVPRKHTVEGVIALENAVAEMPEYVILRYGSFYGPGTWYGKDGSMAEKTMHGEIPATDGITSFLHVEDAARAAVLALDWPSGTVNIVDDEPAQGTVWVPVYAAALGAPEPKIQSGRNHWERGASNAKARLEYGWEPLYPTWRTGFSRSLS</sequence>
<gene>
    <name evidence="2" type="ORF">EAV92_05670</name>
</gene>
<accession>A0A3G3JV37</accession>
<dbReference type="KEGG" id="coh:EAV92_05670"/>
<dbReference type="RefSeq" id="WP_123040162.1">
    <property type="nucleotide sequence ID" value="NZ_CP033433.1"/>
</dbReference>
<dbReference type="Pfam" id="PF01370">
    <property type="entry name" value="Epimerase"/>
    <property type="match status" value="1"/>
</dbReference>
<evidence type="ECO:0000313" key="3">
    <source>
        <dbReference type="Proteomes" id="UP000269097"/>
    </source>
</evidence>
<dbReference type="SUPFAM" id="SSF51735">
    <property type="entry name" value="NAD(P)-binding Rossmann-fold domains"/>
    <property type="match status" value="1"/>
</dbReference>
<dbReference type="Proteomes" id="UP000269097">
    <property type="component" value="Chromosome"/>
</dbReference>
<name>A0A3G3JV37_9BACL</name>
<feature type="domain" description="NAD-dependent epimerase/dehydratase" evidence="1">
    <location>
        <begin position="3"/>
        <end position="215"/>
    </location>
</feature>
<dbReference type="GO" id="GO:0004029">
    <property type="term" value="F:aldehyde dehydrogenase (NAD+) activity"/>
    <property type="evidence" value="ECO:0007669"/>
    <property type="project" value="TreeGrafter"/>
</dbReference>
<proteinExistence type="predicted"/>
<dbReference type="InterPro" id="IPR051783">
    <property type="entry name" value="NAD(P)-dependent_oxidoreduct"/>
</dbReference>
<dbReference type="PANTHER" id="PTHR48079">
    <property type="entry name" value="PROTEIN YEEZ"/>
    <property type="match status" value="1"/>
</dbReference>
<evidence type="ECO:0000313" key="2">
    <source>
        <dbReference type="EMBL" id="AYQ72102.1"/>
    </source>
</evidence>
<dbReference type="PANTHER" id="PTHR48079:SF6">
    <property type="entry name" value="NAD(P)-BINDING DOMAIN-CONTAINING PROTEIN-RELATED"/>
    <property type="match status" value="1"/>
</dbReference>
<protein>
    <submittedName>
        <fullName evidence="2">NAD(P)-dependent oxidoreductase</fullName>
    </submittedName>
</protein>
<dbReference type="EMBL" id="CP033433">
    <property type="protein sequence ID" value="AYQ72102.1"/>
    <property type="molecule type" value="Genomic_DNA"/>
</dbReference>
<organism evidence="2 3">
    <name type="scientific">Cohnella candidum</name>
    <dbReference type="NCBI Taxonomy" id="2674991"/>
    <lineage>
        <taxon>Bacteria</taxon>
        <taxon>Bacillati</taxon>
        <taxon>Bacillota</taxon>
        <taxon>Bacilli</taxon>
        <taxon>Bacillales</taxon>
        <taxon>Paenibacillaceae</taxon>
        <taxon>Cohnella</taxon>
    </lineage>
</organism>
<dbReference type="GO" id="GO:0005737">
    <property type="term" value="C:cytoplasm"/>
    <property type="evidence" value="ECO:0007669"/>
    <property type="project" value="TreeGrafter"/>
</dbReference>
<evidence type="ECO:0000259" key="1">
    <source>
        <dbReference type="Pfam" id="PF01370"/>
    </source>
</evidence>
<keyword evidence="3" id="KW-1185">Reference proteome</keyword>
<dbReference type="InterPro" id="IPR001509">
    <property type="entry name" value="Epimerase_deHydtase"/>
</dbReference>
<dbReference type="AlphaFoldDB" id="A0A3G3JV37"/>
<dbReference type="Gene3D" id="3.40.50.720">
    <property type="entry name" value="NAD(P)-binding Rossmann-like Domain"/>
    <property type="match status" value="1"/>
</dbReference>
<reference evidence="2 3" key="1">
    <citation type="submission" date="2018-10" db="EMBL/GenBank/DDBJ databases">
        <title>Genome Sequence of Cohnella sp.</title>
        <authorList>
            <person name="Srinivasan S."/>
            <person name="Kim M.K."/>
        </authorList>
    </citation>
    <scope>NUCLEOTIDE SEQUENCE [LARGE SCALE GENOMIC DNA]</scope>
    <source>
        <strain evidence="2 3">18JY8-7</strain>
    </source>
</reference>